<dbReference type="PANTHER" id="PTHR10996:SF178">
    <property type="entry name" value="2-HYDROXYACID DEHYDROGENASE YGL185C-RELATED"/>
    <property type="match status" value="1"/>
</dbReference>
<evidence type="ECO:0000259" key="5">
    <source>
        <dbReference type="Pfam" id="PF00389"/>
    </source>
</evidence>
<dbReference type="EMBL" id="LT828648">
    <property type="protein sequence ID" value="SLM49543.1"/>
    <property type="molecule type" value="Genomic_DNA"/>
</dbReference>
<dbReference type="STRING" id="1325564.NSJP_3376"/>
<dbReference type="InterPro" id="IPR006140">
    <property type="entry name" value="D-isomer_DH_NAD-bd"/>
</dbReference>
<keyword evidence="3" id="KW-0520">NAD</keyword>
<dbReference type="InterPro" id="IPR029752">
    <property type="entry name" value="D-isomer_DH_CS1"/>
</dbReference>
<keyword evidence="8" id="KW-1185">Reference proteome</keyword>
<protein>
    <submittedName>
        <fullName evidence="7">Glyoxylate reductase</fullName>
        <ecNumber evidence="7">1.1.1.26</ecNumber>
    </submittedName>
</protein>
<dbReference type="Pfam" id="PF02826">
    <property type="entry name" value="2-Hacid_dh_C"/>
    <property type="match status" value="1"/>
</dbReference>
<dbReference type="RefSeq" id="WP_080887745.1">
    <property type="nucleotide sequence ID" value="NZ_LT828648.1"/>
</dbReference>
<evidence type="ECO:0000313" key="7">
    <source>
        <dbReference type="EMBL" id="SLM49543.1"/>
    </source>
</evidence>
<dbReference type="Proteomes" id="UP000192042">
    <property type="component" value="Chromosome I"/>
</dbReference>
<dbReference type="InterPro" id="IPR050223">
    <property type="entry name" value="D-isomer_2-hydroxyacid_DH"/>
</dbReference>
<evidence type="ECO:0000313" key="8">
    <source>
        <dbReference type="Proteomes" id="UP000192042"/>
    </source>
</evidence>
<dbReference type="KEGG" id="nja:NSJP_3376"/>
<keyword evidence="2 4" id="KW-0560">Oxidoreductase</keyword>
<evidence type="ECO:0000256" key="2">
    <source>
        <dbReference type="ARBA" id="ARBA00023002"/>
    </source>
</evidence>
<feature type="domain" description="D-isomer specific 2-hydroxyacid dehydrogenase catalytic" evidence="5">
    <location>
        <begin position="32"/>
        <end position="320"/>
    </location>
</feature>
<dbReference type="InterPro" id="IPR029753">
    <property type="entry name" value="D-isomer_DH_CS"/>
</dbReference>
<dbReference type="Gene3D" id="3.40.50.720">
    <property type="entry name" value="NAD(P)-binding Rossmann-like Domain"/>
    <property type="match status" value="2"/>
</dbReference>
<dbReference type="Pfam" id="PF00389">
    <property type="entry name" value="2-Hacid_dh"/>
    <property type="match status" value="1"/>
</dbReference>
<dbReference type="GO" id="GO:0030267">
    <property type="term" value="F:glyoxylate reductase (NADPH) activity"/>
    <property type="evidence" value="ECO:0007669"/>
    <property type="project" value="TreeGrafter"/>
</dbReference>
<dbReference type="PANTHER" id="PTHR10996">
    <property type="entry name" value="2-HYDROXYACID DEHYDROGENASE-RELATED"/>
    <property type="match status" value="1"/>
</dbReference>
<reference evidence="7 8" key="1">
    <citation type="submission" date="2017-03" db="EMBL/GenBank/DDBJ databases">
        <authorList>
            <person name="Afonso C.L."/>
            <person name="Miller P.J."/>
            <person name="Scott M.A."/>
            <person name="Spackman E."/>
            <person name="Goraichik I."/>
            <person name="Dimitrov K.M."/>
            <person name="Suarez D.L."/>
            <person name="Swayne D.E."/>
        </authorList>
    </citation>
    <scope>NUCLEOTIDE SEQUENCE [LARGE SCALE GENOMIC DNA]</scope>
    <source>
        <strain evidence="7">Genome sequencing of Nitrospira japonica strain NJ11</strain>
    </source>
</reference>
<dbReference type="FunFam" id="3.40.50.720:FF:000203">
    <property type="entry name" value="D-3-phosphoglycerate dehydrogenase (SerA)"/>
    <property type="match status" value="1"/>
</dbReference>
<evidence type="ECO:0000256" key="4">
    <source>
        <dbReference type="RuleBase" id="RU003719"/>
    </source>
</evidence>
<evidence type="ECO:0000259" key="6">
    <source>
        <dbReference type="Pfam" id="PF02826"/>
    </source>
</evidence>
<dbReference type="AlphaFoldDB" id="A0A1W1I9U0"/>
<sequence length="321" mass="34462">MSESRPLLYVSRLLPEPVMATVRERYQLLTEPEEGPPSPAVLRQGLQEATAAIVTLSERIDAQSLSAASRLKVVANYAVGYNNIDLAAARHHSIVLTNTPDVLTDATADLTWALILATARRVVEGDALVRAGDWTGWSATQLLGAEVAGRTLGIIGMGRIGQAVAHRAVGFRMPVHYYNRGTRLTSPPGAQWAGVSLPDLLRDSDFVSVHVPLTEQTRHLIGASELAAMKQTAILINTARGPIVDEAALVDALERRTIAGAGLDVYEDEPRLHPGLSSLPHVVLLPHLGSATWYARVQMGMICLRNVDAVLAGRPAPNPVL</sequence>
<dbReference type="PROSITE" id="PS00671">
    <property type="entry name" value="D_2_HYDROXYACID_DH_3"/>
    <property type="match status" value="1"/>
</dbReference>
<evidence type="ECO:0000256" key="1">
    <source>
        <dbReference type="ARBA" id="ARBA00005854"/>
    </source>
</evidence>
<feature type="domain" description="D-isomer specific 2-hydroxyacid dehydrogenase NAD-binding" evidence="6">
    <location>
        <begin position="113"/>
        <end position="289"/>
    </location>
</feature>
<dbReference type="GO" id="GO:0047964">
    <property type="term" value="F:glyoxylate reductase (NADH) activity"/>
    <property type="evidence" value="ECO:0007669"/>
    <property type="project" value="UniProtKB-EC"/>
</dbReference>
<dbReference type="InterPro" id="IPR006139">
    <property type="entry name" value="D-isomer_2_OHA_DH_cat_dom"/>
</dbReference>
<dbReference type="EC" id="1.1.1.26" evidence="7"/>
<dbReference type="GO" id="GO:0016618">
    <property type="term" value="F:hydroxypyruvate reductase [NAD(P)H] activity"/>
    <property type="evidence" value="ECO:0007669"/>
    <property type="project" value="TreeGrafter"/>
</dbReference>
<comment type="similarity">
    <text evidence="1 4">Belongs to the D-isomer specific 2-hydroxyacid dehydrogenase family.</text>
</comment>
<dbReference type="InterPro" id="IPR036291">
    <property type="entry name" value="NAD(P)-bd_dom_sf"/>
</dbReference>
<proteinExistence type="inferred from homology"/>
<dbReference type="OrthoDB" id="9805416at2"/>
<organism evidence="7 8">
    <name type="scientific">Nitrospira japonica</name>
    <dbReference type="NCBI Taxonomy" id="1325564"/>
    <lineage>
        <taxon>Bacteria</taxon>
        <taxon>Pseudomonadati</taxon>
        <taxon>Nitrospirota</taxon>
        <taxon>Nitrospiria</taxon>
        <taxon>Nitrospirales</taxon>
        <taxon>Nitrospiraceae</taxon>
        <taxon>Nitrospira</taxon>
    </lineage>
</organism>
<name>A0A1W1I9U0_9BACT</name>
<evidence type="ECO:0000256" key="3">
    <source>
        <dbReference type="ARBA" id="ARBA00023027"/>
    </source>
</evidence>
<dbReference type="SUPFAM" id="SSF51735">
    <property type="entry name" value="NAD(P)-binding Rossmann-fold domains"/>
    <property type="match status" value="1"/>
</dbReference>
<dbReference type="CDD" id="cd05301">
    <property type="entry name" value="GDH"/>
    <property type="match status" value="1"/>
</dbReference>
<dbReference type="SUPFAM" id="SSF52283">
    <property type="entry name" value="Formate/glycerate dehydrogenase catalytic domain-like"/>
    <property type="match status" value="1"/>
</dbReference>
<dbReference type="GO" id="GO:0005829">
    <property type="term" value="C:cytosol"/>
    <property type="evidence" value="ECO:0007669"/>
    <property type="project" value="TreeGrafter"/>
</dbReference>
<gene>
    <name evidence="7" type="primary">gyaR</name>
    <name evidence="7" type="ORF">NSJP_3376</name>
</gene>
<dbReference type="PROSITE" id="PS00065">
    <property type="entry name" value="D_2_HYDROXYACID_DH_1"/>
    <property type="match status" value="1"/>
</dbReference>
<accession>A0A1W1I9U0</accession>
<dbReference type="GO" id="GO:0051287">
    <property type="term" value="F:NAD binding"/>
    <property type="evidence" value="ECO:0007669"/>
    <property type="project" value="InterPro"/>
</dbReference>
<dbReference type="PROSITE" id="PS00670">
    <property type="entry name" value="D_2_HYDROXYACID_DH_2"/>
    <property type="match status" value="1"/>
</dbReference>